<reference evidence="2" key="1">
    <citation type="submission" date="2014-05" db="EMBL/GenBank/DDBJ databases">
        <authorList>
            <person name="Chronopoulou M."/>
        </authorList>
    </citation>
    <scope>NUCLEOTIDE SEQUENCE</scope>
    <source>
        <tissue evidence="2">Whole organism</tissue>
    </source>
</reference>
<evidence type="ECO:0000313" key="2">
    <source>
        <dbReference type="EMBL" id="CDW43193.1"/>
    </source>
</evidence>
<protein>
    <submittedName>
        <fullName evidence="2">Uncharacterized protein</fullName>
    </submittedName>
</protein>
<dbReference type="EMBL" id="HACA01025832">
    <property type="protein sequence ID" value="CDW43193.1"/>
    <property type="molecule type" value="Transcribed_RNA"/>
</dbReference>
<sequence>MIEYLFTTGKRVSSLKKNKTHLKGTSAHVGQRTSPVSK</sequence>
<proteinExistence type="predicted"/>
<evidence type="ECO:0000256" key="1">
    <source>
        <dbReference type="SAM" id="MobiDB-lite"/>
    </source>
</evidence>
<accession>A0A0K2UY47</accession>
<organism evidence="2">
    <name type="scientific">Lepeophtheirus salmonis</name>
    <name type="common">Salmon louse</name>
    <name type="synonym">Caligus salmonis</name>
    <dbReference type="NCBI Taxonomy" id="72036"/>
    <lineage>
        <taxon>Eukaryota</taxon>
        <taxon>Metazoa</taxon>
        <taxon>Ecdysozoa</taxon>
        <taxon>Arthropoda</taxon>
        <taxon>Crustacea</taxon>
        <taxon>Multicrustacea</taxon>
        <taxon>Hexanauplia</taxon>
        <taxon>Copepoda</taxon>
        <taxon>Siphonostomatoida</taxon>
        <taxon>Caligidae</taxon>
        <taxon>Lepeophtheirus</taxon>
    </lineage>
</organism>
<feature type="region of interest" description="Disordered" evidence="1">
    <location>
        <begin position="18"/>
        <end position="38"/>
    </location>
</feature>
<dbReference type="AlphaFoldDB" id="A0A0K2UY47"/>
<name>A0A0K2UY47_LEPSM</name>